<evidence type="ECO:0000313" key="3">
    <source>
        <dbReference type="Proteomes" id="UP000430202"/>
    </source>
</evidence>
<dbReference type="InterPro" id="IPR046867">
    <property type="entry name" value="AldOxase/xan_DH_MoCoBD2"/>
</dbReference>
<gene>
    <name evidence="2" type="ORF">MARI151_60160</name>
</gene>
<dbReference type="SMART" id="SM01008">
    <property type="entry name" value="Ald_Xan_dh_C"/>
    <property type="match status" value="1"/>
</dbReference>
<dbReference type="Gene3D" id="3.90.1170.50">
    <property type="entry name" value="Aldehyde oxidase/xanthine dehydrogenase, a/b hammerhead"/>
    <property type="match status" value="1"/>
</dbReference>
<dbReference type="RefSeq" id="WP_159303829.1">
    <property type="nucleotide sequence ID" value="NZ_LR733271.1"/>
</dbReference>
<protein>
    <submittedName>
        <fullName evidence="2">Xanthine dehydrogenase, molybdenum binding subunit apoprotein</fullName>
    </submittedName>
</protein>
<dbReference type="PANTHER" id="PTHR11908">
    <property type="entry name" value="XANTHINE DEHYDROGENASE"/>
    <property type="match status" value="1"/>
</dbReference>
<dbReference type="InterPro" id="IPR000674">
    <property type="entry name" value="Ald_Oxase/Xan_DH_a/b"/>
</dbReference>
<dbReference type="InterPro" id="IPR016208">
    <property type="entry name" value="Ald_Oxase/xanthine_DH-like"/>
</dbReference>
<keyword evidence="3" id="KW-1185">Reference proteome</keyword>
<proteinExistence type="predicted"/>
<dbReference type="AlphaFoldDB" id="A0A653W629"/>
<accession>A0A653W629</accession>
<dbReference type="Proteomes" id="UP000430202">
    <property type="component" value="Unassembled WGS sequence"/>
</dbReference>
<dbReference type="GO" id="GO:0005506">
    <property type="term" value="F:iron ion binding"/>
    <property type="evidence" value="ECO:0007669"/>
    <property type="project" value="InterPro"/>
</dbReference>
<dbReference type="Gene3D" id="3.30.365.10">
    <property type="entry name" value="Aldehyde oxidase/xanthine dehydrogenase, molybdopterin binding domain"/>
    <property type="match status" value="4"/>
</dbReference>
<dbReference type="InterPro" id="IPR036856">
    <property type="entry name" value="Ald_Oxase/Xan_DH_a/b_sf"/>
</dbReference>
<sequence>MDTAYIGKSRKRVDGVKKVTGTATYVGEFKPNGLVHGYVVNSTIANGKIVAIHTDKAKLIEGVLEIFTHENLPEDLVHNVDYTDPLSPPGHPFRPLYNDNILYNGQPIALVVAESFELARYAAGLVEVEYQVEECSTDIMKNRDSATSEGVEDTAPNRGNPELAFTNAEVQIDVEYSQPRHYHNPMEPHVSIAEWDVDNKSFKIYDKVQGVNSSQKYICGIFNLNSEKVQILSPFVGGGFGSGLRPQYQLFLAAMAARELHRPVKVSLTRKQMFSFGHRPACIQNTQLGASKEGKLESIIHKAYGETSKFEKYNETIVDWSGMMYCCDHVKLEYELIPVNVYTPMDMRAPGGATGMFALECAMDELAVKANIDPLEFRLINYANKDQNEDKPYSSKELKECYRQAAEHFGWHQRQTKTIEKKDDTVLVGYGMATGCWEAMQQKSSAKAVLDSSGKLVVSSSTADIGTGTYTVMSQIAAETLGVSMMDVQFDLGDTSMPKAPIEGGSWTVSSVGSAVKAVCIKIKEQLVDLAKVSSNENLDEVSYDEVSCADGELVLPNGKSINIKKILKKAALDKIEAENTLEPEERQEQYSCYAHSCVMVEVNVDKDLGMITVPRVTSAIAGGRIINPKTAESQILGAITWGIGMALEEEGMIDDRNGRIMNANLAEYHMAVHADVQQLDVLFVEEHDDIVNPLGAKGLGEIGIVGVASAIANAVYDATGKRVRNLPITLDKILV</sequence>
<dbReference type="InterPro" id="IPR008274">
    <property type="entry name" value="AldOxase/xan_DH_MoCoBD1"/>
</dbReference>
<dbReference type="InterPro" id="IPR037165">
    <property type="entry name" value="AldOxase/xan_DH_Mopterin-bd_sf"/>
</dbReference>
<dbReference type="SUPFAM" id="SSF54665">
    <property type="entry name" value="CO dehydrogenase molybdoprotein N-domain-like"/>
    <property type="match status" value="1"/>
</dbReference>
<dbReference type="PANTHER" id="PTHR11908:SF153">
    <property type="entry name" value="DEHYDROGENASE"/>
    <property type="match status" value="1"/>
</dbReference>
<organism evidence="2 3">
    <name type="scientific">Maribacter litoralis</name>
    <dbReference type="NCBI Taxonomy" id="2059726"/>
    <lineage>
        <taxon>Bacteria</taxon>
        <taxon>Pseudomonadati</taxon>
        <taxon>Bacteroidota</taxon>
        <taxon>Flavobacteriia</taxon>
        <taxon>Flavobacteriales</taxon>
        <taxon>Flavobacteriaceae</taxon>
        <taxon>Maribacter</taxon>
    </lineage>
</organism>
<dbReference type="Pfam" id="PF02738">
    <property type="entry name" value="MoCoBD_1"/>
    <property type="match status" value="1"/>
</dbReference>
<dbReference type="GO" id="GO:0016491">
    <property type="term" value="F:oxidoreductase activity"/>
    <property type="evidence" value="ECO:0007669"/>
    <property type="project" value="InterPro"/>
</dbReference>
<dbReference type="SUPFAM" id="SSF56003">
    <property type="entry name" value="Molybdenum cofactor-binding domain"/>
    <property type="match status" value="1"/>
</dbReference>
<dbReference type="Pfam" id="PF01315">
    <property type="entry name" value="Ald_Xan_dh_C"/>
    <property type="match status" value="1"/>
</dbReference>
<feature type="domain" description="Aldehyde oxidase/xanthine dehydrogenase a/b hammerhead" evidence="1">
    <location>
        <begin position="20"/>
        <end position="134"/>
    </location>
</feature>
<dbReference type="Pfam" id="PF20256">
    <property type="entry name" value="MoCoBD_2"/>
    <property type="match status" value="1"/>
</dbReference>
<reference evidence="2 3" key="1">
    <citation type="submission" date="2019-10" db="EMBL/GenBank/DDBJ databases">
        <authorList>
            <person name="Karimi E."/>
        </authorList>
    </citation>
    <scope>NUCLEOTIDE SEQUENCE [LARGE SCALE GENOMIC DNA]</scope>
    <source>
        <strain evidence="2">Maribacter sp. 151</strain>
    </source>
</reference>
<dbReference type="EMBL" id="CABWLR010000006">
    <property type="protein sequence ID" value="VXC14273.1"/>
    <property type="molecule type" value="Genomic_DNA"/>
</dbReference>
<evidence type="ECO:0000313" key="2">
    <source>
        <dbReference type="EMBL" id="VXC14273.1"/>
    </source>
</evidence>
<name>A0A653W629_9FLAO</name>
<evidence type="ECO:0000259" key="1">
    <source>
        <dbReference type="SMART" id="SM01008"/>
    </source>
</evidence>